<feature type="transmembrane region" description="Helical" evidence="1">
    <location>
        <begin position="124"/>
        <end position="143"/>
    </location>
</feature>
<name>A0A1C0ZUI7_9BACL</name>
<feature type="transmembrane region" description="Helical" evidence="1">
    <location>
        <begin position="58"/>
        <end position="76"/>
    </location>
</feature>
<feature type="transmembrane region" description="Helical" evidence="1">
    <location>
        <begin position="96"/>
        <end position="118"/>
    </location>
</feature>
<keyword evidence="3" id="KW-1185">Reference proteome</keyword>
<dbReference type="STRING" id="512399.A8709_28265"/>
<protein>
    <submittedName>
        <fullName evidence="2">Uncharacterized protein</fullName>
    </submittedName>
</protein>
<feature type="transmembrane region" description="Helical" evidence="1">
    <location>
        <begin position="228"/>
        <end position="247"/>
    </location>
</feature>
<proteinExistence type="predicted"/>
<dbReference type="AlphaFoldDB" id="A0A1C0ZUI7"/>
<evidence type="ECO:0000313" key="2">
    <source>
        <dbReference type="EMBL" id="OCT11769.1"/>
    </source>
</evidence>
<sequence length="342" mass="38405">MKVVSMPMTVTPSQVRTGASQHSITMIMGMWLIIGLFIDGFAHNHGAVETFFTPWHGILYSGYLACAVWIFMMIRMNKITHRYATWTEAIPVGYKLGVAGVILFFIGGLGDMYWHTVFGIEKNIAALLSPTHLLLLAGALMILTSPYRAISHAEKGAAPTFRQLLPALTSIGLTFTVFAFFLMYAWSFRQNLWMAREQDAIGRAIVDFMLTTMILVIPLMFVLRRWKLPFGTVTFFFLFEAIFLAVLDGFAHYGSIVILLISGIIGDVLFHGIKEREVTDWRYKGVFFILPVLIWGLYFIGLKLFHTLDWPPELWGGAIFLCALCSLGLSILAAPVTPSRSE</sequence>
<accession>A0A1C0ZUI7</accession>
<keyword evidence="1" id="KW-1133">Transmembrane helix</keyword>
<feature type="transmembrane region" description="Helical" evidence="1">
    <location>
        <begin position="164"/>
        <end position="188"/>
    </location>
</feature>
<comment type="caution">
    <text evidence="2">The sequence shown here is derived from an EMBL/GenBank/DDBJ whole genome shotgun (WGS) entry which is preliminary data.</text>
</comment>
<reference evidence="3" key="1">
    <citation type="submission" date="2016-05" db="EMBL/GenBank/DDBJ databases">
        <title>Paenibacillus oryzae. sp. nov., isolated from the rice root.</title>
        <authorList>
            <person name="Zhang J."/>
            <person name="Zhang X."/>
        </authorList>
    </citation>
    <scope>NUCLEOTIDE SEQUENCE [LARGE SCALE GENOMIC DNA]</scope>
    <source>
        <strain evidence="3">KCTC13222</strain>
    </source>
</reference>
<evidence type="ECO:0000313" key="3">
    <source>
        <dbReference type="Proteomes" id="UP000093309"/>
    </source>
</evidence>
<feature type="transmembrane region" description="Helical" evidence="1">
    <location>
        <begin position="253"/>
        <end position="273"/>
    </location>
</feature>
<feature type="transmembrane region" description="Helical" evidence="1">
    <location>
        <begin position="21"/>
        <end position="38"/>
    </location>
</feature>
<evidence type="ECO:0000256" key="1">
    <source>
        <dbReference type="SAM" id="Phobius"/>
    </source>
</evidence>
<dbReference type="Proteomes" id="UP000093309">
    <property type="component" value="Unassembled WGS sequence"/>
</dbReference>
<keyword evidence="1" id="KW-0472">Membrane</keyword>
<feature type="transmembrane region" description="Helical" evidence="1">
    <location>
        <begin position="200"/>
        <end position="221"/>
    </location>
</feature>
<gene>
    <name evidence="2" type="ORF">A8709_28265</name>
</gene>
<organism evidence="2 3">
    <name type="scientific">Paenibacillus pectinilyticus</name>
    <dbReference type="NCBI Taxonomy" id="512399"/>
    <lineage>
        <taxon>Bacteria</taxon>
        <taxon>Bacillati</taxon>
        <taxon>Bacillota</taxon>
        <taxon>Bacilli</taxon>
        <taxon>Bacillales</taxon>
        <taxon>Paenibacillaceae</taxon>
        <taxon>Paenibacillus</taxon>
    </lineage>
</organism>
<keyword evidence="1" id="KW-0812">Transmembrane</keyword>
<dbReference type="EMBL" id="LYPC01000027">
    <property type="protein sequence ID" value="OCT11769.1"/>
    <property type="molecule type" value="Genomic_DNA"/>
</dbReference>
<feature type="transmembrane region" description="Helical" evidence="1">
    <location>
        <begin position="285"/>
        <end position="302"/>
    </location>
</feature>
<feature type="transmembrane region" description="Helical" evidence="1">
    <location>
        <begin position="314"/>
        <end position="336"/>
    </location>
</feature>